<name>A0A915NW13_9BILA</name>
<dbReference type="WBParaSite" id="scf7180000420868.g5842">
    <property type="protein sequence ID" value="scf7180000420868.g5842"/>
    <property type="gene ID" value="scf7180000420868.g5842"/>
</dbReference>
<reference evidence="4" key="1">
    <citation type="submission" date="2022-11" db="UniProtKB">
        <authorList>
            <consortium name="WormBaseParasite"/>
        </authorList>
    </citation>
    <scope>IDENTIFICATION</scope>
</reference>
<dbReference type="Proteomes" id="UP000887560">
    <property type="component" value="Unplaced"/>
</dbReference>
<sequence>MLNFVSFVLLMKPSAIQTIYEESGESDQGESENSIPDRHDFLRRRPEIGRARNHQRFSGDQQSLESISFNSQTPRNSRASRHRQQSQADTSYHNYQHDHSQHENDHHGENKCRCTTM</sequence>
<dbReference type="AlphaFoldDB" id="A0A915NW13"/>
<protein>
    <submittedName>
        <fullName evidence="4">Uncharacterized protein</fullName>
    </submittedName>
</protein>
<feature type="compositionally biased region" description="Basic and acidic residues" evidence="1">
    <location>
        <begin position="95"/>
        <end position="117"/>
    </location>
</feature>
<accession>A0A915NW13</accession>
<keyword evidence="2" id="KW-0732">Signal</keyword>
<feature type="chain" id="PRO_5037548245" evidence="2">
    <location>
        <begin position="19"/>
        <end position="117"/>
    </location>
</feature>
<feature type="compositionally biased region" description="Basic and acidic residues" evidence="1">
    <location>
        <begin position="35"/>
        <end position="50"/>
    </location>
</feature>
<organism evidence="3 4">
    <name type="scientific">Meloidogyne floridensis</name>
    <dbReference type="NCBI Taxonomy" id="298350"/>
    <lineage>
        <taxon>Eukaryota</taxon>
        <taxon>Metazoa</taxon>
        <taxon>Ecdysozoa</taxon>
        <taxon>Nematoda</taxon>
        <taxon>Chromadorea</taxon>
        <taxon>Rhabditida</taxon>
        <taxon>Tylenchina</taxon>
        <taxon>Tylenchomorpha</taxon>
        <taxon>Tylenchoidea</taxon>
        <taxon>Meloidogynidae</taxon>
        <taxon>Meloidogyninae</taxon>
        <taxon>Meloidogyne</taxon>
    </lineage>
</organism>
<evidence type="ECO:0000256" key="2">
    <source>
        <dbReference type="SAM" id="SignalP"/>
    </source>
</evidence>
<feature type="signal peptide" evidence="2">
    <location>
        <begin position="1"/>
        <end position="18"/>
    </location>
</feature>
<feature type="region of interest" description="Disordered" evidence="1">
    <location>
        <begin position="21"/>
        <end position="117"/>
    </location>
</feature>
<keyword evidence="3" id="KW-1185">Reference proteome</keyword>
<evidence type="ECO:0000256" key="1">
    <source>
        <dbReference type="SAM" id="MobiDB-lite"/>
    </source>
</evidence>
<proteinExistence type="predicted"/>
<evidence type="ECO:0000313" key="3">
    <source>
        <dbReference type="Proteomes" id="UP000887560"/>
    </source>
</evidence>
<feature type="compositionally biased region" description="Polar residues" evidence="1">
    <location>
        <begin position="85"/>
        <end position="94"/>
    </location>
</feature>
<evidence type="ECO:0000313" key="4">
    <source>
        <dbReference type="WBParaSite" id="scf7180000420868.g5842"/>
    </source>
</evidence>
<feature type="compositionally biased region" description="Polar residues" evidence="1">
    <location>
        <begin position="56"/>
        <end position="77"/>
    </location>
</feature>